<evidence type="ECO:0008006" key="5">
    <source>
        <dbReference type="Google" id="ProtNLM"/>
    </source>
</evidence>
<protein>
    <recommendedName>
        <fullName evidence="5">Integral membrane protein</fullName>
    </recommendedName>
</protein>
<evidence type="ECO:0000256" key="1">
    <source>
        <dbReference type="SAM" id="MobiDB-lite"/>
    </source>
</evidence>
<feature type="signal peptide" evidence="2">
    <location>
        <begin position="1"/>
        <end position="27"/>
    </location>
</feature>
<evidence type="ECO:0000313" key="4">
    <source>
        <dbReference type="Proteomes" id="UP000620224"/>
    </source>
</evidence>
<evidence type="ECO:0000313" key="3">
    <source>
        <dbReference type="EMBL" id="GGW76932.1"/>
    </source>
</evidence>
<keyword evidence="2" id="KW-0732">Signal</keyword>
<dbReference type="EMBL" id="BMUE01000020">
    <property type="protein sequence ID" value="GGW76932.1"/>
    <property type="molecule type" value="Genomic_DNA"/>
</dbReference>
<keyword evidence="4" id="KW-1185">Reference proteome</keyword>
<feature type="region of interest" description="Disordered" evidence="1">
    <location>
        <begin position="24"/>
        <end position="172"/>
    </location>
</feature>
<dbReference type="AlphaFoldDB" id="A0A918JFW4"/>
<name>A0A918JFW4_9ACTN</name>
<feature type="compositionally biased region" description="Basic and acidic residues" evidence="1">
    <location>
        <begin position="103"/>
        <end position="156"/>
    </location>
</feature>
<gene>
    <name evidence="3" type="ORF">GCM10010503_63430</name>
</gene>
<feature type="compositionally biased region" description="Basic and acidic residues" evidence="1">
    <location>
        <begin position="30"/>
        <end position="78"/>
    </location>
</feature>
<evidence type="ECO:0000256" key="2">
    <source>
        <dbReference type="SAM" id="SignalP"/>
    </source>
</evidence>
<organism evidence="3 4">
    <name type="scientific">Streptomyces lucensis JCM 4490</name>
    <dbReference type="NCBI Taxonomy" id="1306176"/>
    <lineage>
        <taxon>Bacteria</taxon>
        <taxon>Bacillati</taxon>
        <taxon>Actinomycetota</taxon>
        <taxon>Actinomycetes</taxon>
        <taxon>Kitasatosporales</taxon>
        <taxon>Streptomycetaceae</taxon>
        <taxon>Streptomyces</taxon>
    </lineage>
</organism>
<dbReference type="RefSeq" id="WP_190018826.1">
    <property type="nucleotide sequence ID" value="NZ_BMUE01000020.1"/>
</dbReference>
<proteinExistence type="predicted"/>
<sequence>MRSARMLLATAAVSAALAFATPGAAFASHGGDDSGRDDSSYSRDSDSGGDHGKGSDGDHDKDYGKEHDSDRGRGEPRGGMHTGGGALATVVRGDDWGSGSDGGDSRFDPDSYRDKGDKGDKGEKGEKGDRGDKGEKGEDGGRDKDEWGDDGHDKPHGGMHTGGGGLADPGVTAGGLAVLAVGATGMYALRRRKAGGPAA</sequence>
<reference evidence="3" key="1">
    <citation type="journal article" date="2014" name="Int. J. Syst. Evol. Microbiol.">
        <title>Complete genome sequence of Corynebacterium casei LMG S-19264T (=DSM 44701T), isolated from a smear-ripened cheese.</title>
        <authorList>
            <consortium name="US DOE Joint Genome Institute (JGI-PGF)"/>
            <person name="Walter F."/>
            <person name="Albersmeier A."/>
            <person name="Kalinowski J."/>
            <person name="Ruckert C."/>
        </authorList>
    </citation>
    <scope>NUCLEOTIDE SEQUENCE</scope>
    <source>
        <strain evidence="3">JCM 4490</strain>
    </source>
</reference>
<feature type="chain" id="PRO_5037458350" description="Integral membrane protein" evidence="2">
    <location>
        <begin position="28"/>
        <end position="199"/>
    </location>
</feature>
<dbReference type="Proteomes" id="UP000620224">
    <property type="component" value="Unassembled WGS sequence"/>
</dbReference>
<reference evidence="3" key="2">
    <citation type="submission" date="2020-09" db="EMBL/GenBank/DDBJ databases">
        <authorList>
            <person name="Sun Q."/>
            <person name="Ohkuma M."/>
        </authorList>
    </citation>
    <scope>NUCLEOTIDE SEQUENCE</scope>
    <source>
        <strain evidence="3">JCM 4490</strain>
    </source>
</reference>
<accession>A0A918JFW4</accession>
<comment type="caution">
    <text evidence="3">The sequence shown here is derived from an EMBL/GenBank/DDBJ whole genome shotgun (WGS) entry which is preliminary data.</text>
</comment>